<dbReference type="RefSeq" id="WP_162664188.1">
    <property type="nucleotide sequence ID" value="NZ_CP048020.1"/>
</dbReference>
<organism evidence="2 3">
    <name type="scientific">Treponema vincentii</name>
    <dbReference type="NCBI Taxonomy" id="69710"/>
    <lineage>
        <taxon>Bacteria</taxon>
        <taxon>Pseudomonadati</taxon>
        <taxon>Spirochaetota</taxon>
        <taxon>Spirochaetia</taxon>
        <taxon>Spirochaetales</taxon>
        <taxon>Treponemataceae</taxon>
        <taxon>Treponema</taxon>
    </lineage>
</organism>
<sequence length="117" mass="13049">MASPIIRKHVTIRFLHRTVLFLFTVLIALFVLFILGNVQNFLDSSQIIILRFLIAGGILLFLVAVFAFLFEINYSIYLRKPYYLGRCIISGIACIFGLAIAIVASAILLLSNGINQA</sequence>
<keyword evidence="1" id="KW-0812">Transmembrane</keyword>
<accession>A0A6P1Y472</accession>
<dbReference type="AlphaFoldDB" id="A0A6P1Y472"/>
<keyword evidence="1" id="KW-0472">Membrane</keyword>
<gene>
    <name evidence="2" type="ORF">GWP43_10975</name>
</gene>
<keyword evidence="1" id="KW-1133">Transmembrane helix</keyword>
<feature type="transmembrane region" description="Helical" evidence="1">
    <location>
        <begin position="82"/>
        <end position="110"/>
    </location>
</feature>
<evidence type="ECO:0000256" key="1">
    <source>
        <dbReference type="SAM" id="Phobius"/>
    </source>
</evidence>
<feature type="transmembrane region" description="Helical" evidence="1">
    <location>
        <begin position="48"/>
        <end position="70"/>
    </location>
</feature>
<evidence type="ECO:0000313" key="3">
    <source>
        <dbReference type="Proteomes" id="UP000464374"/>
    </source>
</evidence>
<feature type="transmembrane region" description="Helical" evidence="1">
    <location>
        <begin position="20"/>
        <end position="42"/>
    </location>
</feature>
<dbReference type="KEGG" id="trz:GWP43_10975"/>
<name>A0A6P1Y472_9SPIR</name>
<proteinExistence type="predicted"/>
<dbReference type="Proteomes" id="UP000464374">
    <property type="component" value="Chromosome"/>
</dbReference>
<protein>
    <submittedName>
        <fullName evidence="2">Uncharacterized protein</fullName>
    </submittedName>
</protein>
<reference evidence="2 3" key="1">
    <citation type="submission" date="2020-01" db="EMBL/GenBank/DDBJ databases">
        <title>Complete genome sequence of a human oral phylogroup 1 Treponema sp. strain ATCC 700766, originally isolated from periodontitis dental plaque.</title>
        <authorList>
            <person name="Chan Y."/>
            <person name="Huo Y.-B."/>
            <person name="Yu X.-L."/>
            <person name="Zeng H."/>
            <person name="Leung W.-K."/>
            <person name="Watt R.M."/>
        </authorList>
    </citation>
    <scope>NUCLEOTIDE SEQUENCE [LARGE SCALE GENOMIC DNA]</scope>
    <source>
        <strain evidence="2 3">OMZ 804</strain>
    </source>
</reference>
<dbReference type="EMBL" id="CP048020">
    <property type="protein sequence ID" value="QHX43883.1"/>
    <property type="molecule type" value="Genomic_DNA"/>
</dbReference>
<evidence type="ECO:0000313" key="2">
    <source>
        <dbReference type="EMBL" id="QHX43883.1"/>
    </source>
</evidence>